<sequence>MLAKLKKIKEDKLNNCLEDIILEKIADLLESDEFSNICICEHCLLDIASYTLNQIPAKYVTSDRGNVLARLADFEEQAQIDLDLVVIKSIKKVAKNPYHS</sequence>
<dbReference type="OrthoDB" id="5616024at2"/>
<evidence type="ECO:0000313" key="2">
    <source>
        <dbReference type="Proteomes" id="UP000219573"/>
    </source>
</evidence>
<proteinExistence type="predicted"/>
<gene>
    <name evidence="1" type="ORF">SAMN06265827_14010</name>
</gene>
<keyword evidence="2" id="KW-1185">Reference proteome</keyword>
<dbReference type="Pfam" id="PF10719">
    <property type="entry name" value="ComFB"/>
    <property type="match status" value="1"/>
</dbReference>
<dbReference type="InterPro" id="IPR019657">
    <property type="entry name" value="ComFB"/>
</dbReference>
<accession>A0A285IDB5</accession>
<evidence type="ECO:0000313" key="1">
    <source>
        <dbReference type="EMBL" id="SNY45978.1"/>
    </source>
</evidence>
<dbReference type="EMBL" id="OBDZ01000040">
    <property type="protein sequence ID" value="SNY45978.1"/>
    <property type="molecule type" value="Genomic_DNA"/>
</dbReference>
<name>A0A285IDB5_9FIRM</name>
<reference evidence="2" key="1">
    <citation type="submission" date="2017-09" db="EMBL/GenBank/DDBJ databases">
        <authorList>
            <person name="Varghese N."/>
            <person name="Submissions S."/>
        </authorList>
    </citation>
    <scope>NUCLEOTIDE SEQUENCE [LARGE SCALE GENOMIC DNA]</scope>
    <source>
        <strain evidence="2">MSL47</strain>
    </source>
</reference>
<organism evidence="1 2">
    <name type="scientific">Orenia metallireducens</name>
    <dbReference type="NCBI Taxonomy" id="1413210"/>
    <lineage>
        <taxon>Bacteria</taxon>
        <taxon>Bacillati</taxon>
        <taxon>Bacillota</taxon>
        <taxon>Clostridia</taxon>
        <taxon>Halanaerobiales</taxon>
        <taxon>Halobacteroidaceae</taxon>
        <taxon>Orenia</taxon>
    </lineage>
</organism>
<dbReference type="RefSeq" id="WP_097019467.1">
    <property type="nucleotide sequence ID" value="NZ_OBDZ01000040.1"/>
</dbReference>
<dbReference type="AlphaFoldDB" id="A0A285IDB5"/>
<protein>
    <submittedName>
        <fullName evidence="1">Competence protein ComFB</fullName>
    </submittedName>
</protein>
<dbReference type="Proteomes" id="UP000219573">
    <property type="component" value="Unassembled WGS sequence"/>
</dbReference>